<evidence type="ECO:0000259" key="5">
    <source>
        <dbReference type="PROSITE" id="PS51986"/>
    </source>
</evidence>
<dbReference type="PANTHER" id="PTHR43785:SF12">
    <property type="entry name" value="TYPE-1 GLUTAMINE SYNTHETASE 2"/>
    <property type="match status" value="1"/>
</dbReference>
<evidence type="ECO:0000256" key="1">
    <source>
        <dbReference type="ARBA" id="ARBA00009897"/>
    </source>
</evidence>
<dbReference type="SUPFAM" id="SSF54368">
    <property type="entry name" value="Glutamine synthetase, N-terminal domain"/>
    <property type="match status" value="1"/>
</dbReference>
<dbReference type="GO" id="GO:0006576">
    <property type="term" value="P:biogenic amine metabolic process"/>
    <property type="evidence" value="ECO:0007669"/>
    <property type="project" value="UniProtKB-ARBA"/>
</dbReference>
<evidence type="ECO:0000256" key="3">
    <source>
        <dbReference type="ARBA" id="ARBA00022741"/>
    </source>
</evidence>
<dbReference type="InterPro" id="IPR036651">
    <property type="entry name" value="Gln_synt_N_sf"/>
</dbReference>
<dbReference type="Gene3D" id="3.30.590.10">
    <property type="entry name" value="Glutamine synthetase/guanido kinase, catalytic domain"/>
    <property type="match status" value="1"/>
</dbReference>
<dbReference type="InterPro" id="IPR008147">
    <property type="entry name" value="Gln_synt_N"/>
</dbReference>
<organism evidence="7">
    <name type="scientific">marine metagenome</name>
    <dbReference type="NCBI Taxonomy" id="408172"/>
    <lineage>
        <taxon>unclassified sequences</taxon>
        <taxon>metagenomes</taxon>
        <taxon>ecological metagenomes</taxon>
    </lineage>
</organism>
<dbReference type="AlphaFoldDB" id="A0A381PC78"/>
<feature type="domain" description="GS catalytic" evidence="6">
    <location>
        <begin position="118"/>
        <end position="454"/>
    </location>
</feature>
<dbReference type="SUPFAM" id="SSF55931">
    <property type="entry name" value="Glutamine synthetase/guanido kinase"/>
    <property type="match status" value="1"/>
</dbReference>
<dbReference type="PROSITE" id="PS51986">
    <property type="entry name" value="GS_BETA_GRASP"/>
    <property type="match status" value="1"/>
</dbReference>
<protein>
    <submittedName>
        <fullName evidence="7">Uncharacterized protein</fullName>
    </submittedName>
</protein>
<gene>
    <name evidence="7" type="ORF">METZ01_LOCUS16751</name>
</gene>
<sequence length="454" mass="50660">MAETWSQDQLAEAAEGGLIDTVILAFTDHYGRLMGKRLDAEFFLQDPSGTHACDYLLTVDMEMEPVEGYDFSNWDLGYGDLHLTPDMGTLRPVPWLDRTALVLCDLVAHDGTPISVGPRSILRNQIQRLQNLGFEAKAASELEYFLYRTSYRDAASTDYRNLEPAGWYVEDYHLLQGARTEDLNGEFRRHLKEMAVPVESTKGEFGRGQHELNIRWCDVLEMADRHVLLKQCVKEVADQHGAAATFMAKPHDNEAGSSSHLHLSLWSIEDEINVFPGRTEIAGLEVSGTFLSFLGGCLSRLRELMPCFAPTVNSYKRYRSQSWAPTSGAWSPDNRTAGFRIVGEGPSLRIECRIPGADVNPYLAYAAAIAGGIDGIESEISPPAPLKGDAYQSMVSALPGTLTEAVEGFEASDFARHAFGTDVVDHYSHFWRTEAAAFESAVTDWERRRYFERI</sequence>
<dbReference type="SMART" id="SM01230">
    <property type="entry name" value="Gln-synt_C"/>
    <property type="match status" value="1"/>
</dbReference>
<dbReference type="EMBL" id="UINC01000927">
    <property type="protein sequence ID" value="SUZ63897.1"/>
    <property type="molecule type" value="Genomic_DNA"/>
</dbReference>
<proteinExistence type="inferred from homology"/>
<evidence type="ECO:0000256" key="4">
    <source>
        <dbReference type="ARBA" id="ARBA00022840"/>
    </source>
</evidence>
<dbReference type="InterPro" id="IPR008146">
    <property type="entry name" value="Gln_synth_cat_dom"/>
</dbReference>
<keyword evidence="4" id="KW-0067">ATP-binding</keyword>
<name>A0A381PC78_9ZZZZ</name>
<dbReference type="PANTHER" id="PTHR43785">
    <property type="entry name" value="GAMMA-GLUTAMYLPUTRESCINE SYNTHETASE"/>
    <property type="match status" value="1"/>
</dbReference>
<evidence type="ECO:0000313" key="7">
    <source>
        <dbReference type="EMBL" id="SUZ63897.1"/>
    </source>
</evidence>
<dbReference type="PROSITE" id="PS51987">
    <property type="entry name" value="GS_CATALYTIC"/>
    <property type="match status" value="1"/>
</dbReference>
<keyword evidence="3" id="KW-0547">Nucleotide-binding</keyword>
<dbReference type="GO" id="GO:0005524">
    <property type="term" value="F:ATP binding"/>
    <property type="evidence" value="ECO:0007669"/>
    <property type="project" value="UniProtKB-KW"/>
</dbReference>
<dbReference type="Pfam" id="PF00120">
    <property type="entry name" value="Gln-synt_C"/>
    <property type="match status" value="1"/>
</dbReference>
<reference evidence="7" key="1">
    <citation type="submission" date="2018-05" db="EMBL/GenBank/DDBJ databases">
        <authorList>
            <person name="Lanie J.A."/>
            <person name="Ng W.-L."/>
            <person name="Kazmierczak K.M."/>
            <person name="Andrzejewski T.M."/>
            <person name="Davidsen T.M."/>
            <person name="Wayne K.J."/>
            <person name="Tettelin H."/>
            <person name="Glass J.I."/>
            <person name="Rusch D."/>
            <person name="Podicherti R."/>
            <person name="Tsui H.-C.T."/>
            <person name="Winkler M.E."/>
        </authorList>
    </citation>
    <scope>NUCLEOTIDE SEQUENCE</scope>
</reference>
<comment type="similarity">
    <text evidence="1">Belongs to the glutamine synthetase family.</text>
</comment>
<dbReference type="InterPro" id="IPR014746">
    <property type="entry name" value="Gln_synth/guanido_kin_cat_dom"/>
</dbReference>
<evidence type="ECO:0000259" key="6">
    <source>
        <dbReference type="PROSITE" id="PS51987"/>
    </source>
</evidence>
<accession>A0A381PC78</accession>
<evidence type="ECO:0000256" key="2">
    <source>
        <dbReference type="ARBA" id="ARBA00022598"/>
    </source>
</evidence>
<keyword evidence="2" id="KW-0436">Ligase</keyword>
<feature type="domain" description="GS beta-grasp" evidence="5">
    <location>
        <begin position="17"/>
        <end position="111"/>
    </location>
</feature>
<dbReference type="Gene3D" id="3.10.20.70">
    <property type="entry name" value="Glutamine synthetase, N-terminal domain"/>
    <property type="match status" value="1"/>
</dbReference>
<dbReference type="GO" id="GO:0004356">
    <property type="term" value="F:glutamine synthetase activity"/>
    <property type="evidence" value="ECO:0007669"/>
    <property type="project" value="InterPro"/>
</dbReference>
<dbReference type="GO" id="GO:0006542">
    <property type="term" value="P:glutamine biosynthetic process"/>
    <property type="evidence" value="ECO:0007669"/>
    <property type="project" value="InterPro"/>
</dbReference>
<dbReference type="FunFam" id="3.30.590.10:FF:000005">
    <property type="entry name" value="Probable glutamine synthetase"/>
    <property type="match status" value="1"/>
</dbReference>